<organism evidence="2 3">
    <name type="scientific">Senna tora</name>
    <dbReference type="NCBI Taxonomy" id="362788"/>
    <lineage>
        <taxon>Eukaryota</taxon>
        <taxon>Viridiplantae</taxon>
        <taxon>Streptophyta</taxon>
        <taxon>Embryophyta</taxon>
        <taxon>Tracheophyta</taxon>
        <taxon>Spermatophyta</taxon>
        <taxon>Magnoliopsida</taxon>
        <taxon>eudicotyledons</taxon>
        <taxon>Gunneridae</taxon>
        <taxon>Pentapetalae</taxon>
        <taxon>rosids</taxon>
        <taxon>fabids</taxon>
        <taxon>Fabales</taxon>
        <taxon>Fabaceae</taxon>
        <taxon>Caesalpinioideae</taxon>
        <taxon>Cassia clade</taxon>
        <taxon>Senna</taxon>
    </lineage>
</organism>
<gene>
    <name evidence="2" type="ORF">G2W53_002224</name>
</gene>
<dbReference type="SUPFAM" id="SSF52540">
    <property type="entry name" value="P-loop containing nucleoside triphosphate hydrolases"/>
    <property type="match status" value="2"/>
</dbReference>
<dbReference type="OrthoDB" id="1467934at2759"/>
<name>A0A834XHF6_9FABA</name>
<dbReference type="InterPro" id="IPR027417">
    <property type="entry name" value="P-loop_NTPase"/>
</dbReference>
<dbReference type="Proteomes" id="UP000634136">
    <property type="component" value="Unassembled WGS sequence"/>
</dbReference>
<dbReference type="GO" id="GO:0043531">
    <property type="term" value="F:ADP binding"/>
    <property type="evidence" value="ECO:0007669"/>
    <property type="project" value="InterPro"/>
</dbReference>
<dbReference type="Gene3D" id="3.40.50.300">
    <property type="entry name" value="P-loop containing nucleotide triphosphate hydrolases"/>
    <property type="match status" value="1"/>
</dbReference>
<dbReference type="Pfam" id="PF00931">
    <property type="entry name" value="NB-ARC"/>
    <property type="match status" value="1"/>
</dbReference>
<dbReference type="Gene3D" id="3.20.20.80">
    <property type="entry name" value="Glycosidases"/>
    <property type="match status" value="1"/>
</dbReference>
<evidence type="ECO:0000313" key="2">
    <source>
        <dbReference type="EMBL" id="KAF7845319.1"/>
    </source>
</evidence>
<sequence length="451" mass="51933">MASDVATFLRNQYLNTLKEIVSSESKTRNRILRKFVDIAKIVKDDEEGSLTPTFAFISALYDLNDALAEWRISTEQSNRVKRIFRRFTPINILNDRLNRLKKFLEERNANPALLVSLPSRDDLDGSTCFQEHEEDDDPSCNNNILGFEEHVRNMVDWLSHSNSEGLMSNYKMMGIHGMGGSGKTTLVKKVLQHKNIKSRHKILWVCLWDITDEHEIDCVGLCPRRRHRTLPFILEPNHHSRTYLQLQVLSRNRLCQHQILLGHRRTVLAHTPSPSPTRYRLDRQRQKYPGNIIASLNLNNNKQVEGIDVFYSSIVSTRDFPNALWSVINDLMMNNGDVTTASLSPSQDVRSHYVDLYNYNNRVIFDHVAFQLHDVNRRNPVNDSQLLLNDVRTLSNARQFNNSRTRLLVGITNVTQDWSMTPNPVAVKAANDALTQRFVQGTSYWAIANVP</sequence>
<dbReference type="EMBL" id="JAAIUW010000001">
    <property type="protein sequence ID" value="KAF7845319.1"/>
    <property type="molecule type" value="Genomic_DNA"/>
</dbReference>
<evidence type="ECO:0000313" key="3">
    <source>
        <dbReference type="Proteomes" id="UP000634136"/>
    </source>
</evidence>
<protein>
    <submittedName>
        <fullName evidence="2">Disease resistance RPP13-like protein 4</fullName>
    </submittedName>
</protein>
<reference evidence="2" key="1">
    <citation type="submission" date="2020-09" db="EMBL/GenBank/DDBJ databases">
        <title>Genome-Enabled Discovery of Anthraquinone Biosynthesis in Senna tora.</title>
        <authorList>
            <person name="Kang S.-H."/>
            <person name="Pandey R.P."/>
            <person name="Lee C.-M."/>
            <person name="Sim J.-S."/>
            <person name="Jeong J.-T."/>
            <person name="Choi B.-S."/>
            <person name="Jung M."/>
            <person name="Ginzburg D."/>
            <person name="Zhao K."/>
            <person name="Won S.Y."/>
            <person name="Oh T.-J."/>
            <person name="Yu Y."/>
            <person name="Kim N.-H."/>
            <person name="Lee O.R."/>
            <person name="Lee T.-H."/>
            <person name="Bashyal P."/>
            <person name="Kim T.-S."/>
            <person name="Lee W.-H."/>
            <person name="Kawkins C."/>
            <person name="Kim C.-K."/>
            <person name="Kim J.S."/>
            <person name="Ahn B.O."/>
            <person name="Rhee S.Y."/>
            <person name="Sohng J.K."/>
        </authorList>
    </citation>
    <scope>NUCLEOTIDE SEQUENCE</scope>
    <source>
        <tissue evidence="2">Leaf</tissue>
    </source>
</reference>
<accession>A0A834XHF6</accession>
<dbReference type="AlphaFoldDB" id="A0A834XHF6"/>
<comment type="caution">
    <text evidence="2">The sequence shown here is derived from an EMBL/GenBank/DDBJ whole genome shotgun (WGS) entry which is preliminary data.</text>
</comment>
<evidence type="ECO:0000259" key="1">
    <source>
        <dbReference type="Pfam" id="PF00931"/>
    </source>
</evidence>
<keyword evidence="3" id="KW-1185">Reference proteome</keyword>
<dbReference type="InterPro" id="IPR002182">
    <property type="entry name" value="NB-ARC"/>
</dbReference>
<feature type="domain" description="NB-ARC" evidence="1">
    <location>
        <begin position="148"/>
        <end position="205"/>
    </location>
</feature>
<proteinExistence type="predicted"/>